<evidence type="ECO:0000313" key="5">
    <source>
        <dbReference type="Proteomes" id="UP001597181"/>
    </source>
</evidence>
<evidence type="ECO:0000259" key="3">
    <source>
        <dbReference type="Pfam" id="PF00294"/>
    </source>
</evidence>
<name>A0ABW3TJJ3_9MICO</name>
<dbReference type="Proteomes" id="UP001597181">
    <property type="component" value="Unassembled WGS sequence"/>
</dbReference>
<keyword evidence="5" id="KW-1185">Reference proteome</keyword>
<reference evidence="5" key="1">
    <citation type="journal article" date="2019" name="Int. J. Syst. Evol. Microbiol.">
        <title>The Global Catalogue of Microorganisms (GCM) 10K type strain sequencing project: providing services to taxonomists for standard genome sequencing and annotation.</title>
        <authorList>
            <consortium name="The Broad Institute Genomics Platform"/>
            <consortium name="The Broad Institute Genome Sequencing Center for Infectious Disease"/>
            <person name="Wu L."/>
            <person name="Ma J."/>
        </authorList>
    </citation>
    <scope>NUCLEOTIDE SEQUENCE [LARGE SCALE GENOMIC DNA]</scope>
    <source>
        <strain evidence="5">CCUG 50213</strain>
    </source>
</reference>
<dbReference type="Gene3D" id="3.40.1190.20">
    <property type="match status" value="1"/>
</dbReference>
<evidence type="ECO:0000256" key="1">
    <source>
        <dbReference type="ARBA" id="ARBA00022679"/>
    </source>
</evidence>
<proteinExistence type="predicted"/>
<dbReference type="PANTHER" id="PTHR10584:SF166">
    <property type="entry name" value="RIBOKINASE"/>
    <property type="match status" value="1"/>
</dbReference>
<dbReference type="InterPro" id="IPR029056">
    <property type="entry name" value="Ribokinase-like"/>
</dbReference>
<protein>
    <submittedName>
        <fullName evidence="4">Carbohydrate kinase family protein</fullName>
    </submittedName>
</protein>
<dbReference type="PANTHER" id="PTHR10584">
    <property type="entry name" value="SUGAR KINASE"/>
    <property type="match status" value="1"/>
</dbReference>
<dbReference type="Pfam" id="PF00294">
    <property type="entry name" value="PfkB"/>
    <property type="match status" value="1"/>
</dbReference>
<dbReference type="RefSeq" id="WP_343958630.1">
    <property type="nucleotide sequence ID" value="NZ_BAAAKZ010000003.1"/>
</dbReference>
<accession>A0ABW3TJJ3</accession>
<feature type="domain" description="Carbohydrate kinase PfkB" evidence="3">
    <location>
        <begin position="54"/>
        <end position="291"/>
    </location>
</feature>
<comment type="caution">
    <text evidence="4">The sequence shown here is derived from an EMBL/GenBank/DDBJ whole genome shotgun (WGS) entry which is preliminary data.</text>
</comment>
<dbReference type="EMBL" id="JBHTLY010000001">
    <property type="protein sequence ID" value="MFD1200432.1"/>
    <property type="molecule type" value="Genomic_DNA"/>
</dbReference>
<organism evidence="4 5">
    <name type="scientific">Leucobacter albus</name>
    <dbReference type="NCBI Taxonomy" id="272210"/>
    <lineage>
        <taxon>Bacteria</taxon>
        <taxon>Bacillati</taxon>
        <taxon>Actinomycetota</taxon>
        <taxon>Actinomycetes</taxon>
        <taxon>Micrococcales</taxon>
        <taxon>Microbacteriaceae</taxon>
        <taxon>Leucobacter</taxon>
    </lineage>
</organism>
<evidence type="ECO:0000256" key="2">
    <source>
        <dbReference type="ARBA" id="ARBA00022777"/>
    </source>
</evidence>
<dbReference type="InterPro" id="IPR011611">
    <property type="entry name" value="PfkB_dom"/>
</dbReference>
<keyword evidence="1" id="KW-0808">Transferase</keyword>
<gene>
    <name evidence="4" type="ORF">ACFQ3U_00800</name>
</gene>
<dbReference type="SUPFAM" id="SSF53613">
    <property type="entry name" value="Ribokinase-like"/>
    <property type="match status" value="1"/>
</dbReference>
<keyword evidence="2 4" id="KW-0418">Kinase</keyword>
<evidence type="ECO:0000313" key="4">
    <source>
        <dbReference type="EMBL" id="MFD1200432.1"/>
    </source>
</evidence>
<dbReference type="GO" id="GO:0016301">
    <property type="term" value="F:kinase activity"/>
    <property type="evidence" value="ECO:0007669"/>
    <property type="project" value="UniProtKB-KW"/>
</dbReference>
<sequence>MSSGEALLVVSGYASVDFALQLAPFQGVDATTQIRGRADEWPRYGGIAHVTRAAGSVSAGGAAAGAAAGDSAGALRVAALSWVGEDAAGAGWIDAVAAGNAATTGIAVLGSRSPNAYLLYPEGDGTICLFDPGDCHTEGLSAAQRELLAGATTVVVTIGPERATRELLDAISAECTVFWVLKQDPDSLPADLATRLAGRADIVTLSEGESGYLATIAANARPGTHIVVTRGAAGSELRRVTGGAALETVGEVGAEPVRGVDTTGAGDTFSGTLAALIAGQGERDTATLLAHISEAAAATARMLAARA</sequence>